<feature type="domain" description="Ketosynthase family 3 (KS3)" evidence="5">
    <location>
        <begin position="479"/>
        <end position="945"/>
    </location>
</feature>
<evidence type="ECO:0000313" key="6">
    <source>
        <dbReference type="EMBL" id="CCI49085.1"/>
    </source>
</evidence>
<evidence type="ECO:0000256" key="3">
    <source>
        <dbReference type="PIRSR" id="PIRSR610122-1"/>
    </source>
</evidence>
<organism evidence="6 7">
    <name type="scientific">Albugo candida</name>
    <dbReference type="NCBI Taxonomy" id="65357"/>
    <lineage>
        <taxon>Eukaryota</taxon>
        <taxon>Sar</taxon>
        <taxon>Stramenopiles</taxon>
        <taxon>Oomycota</taxon>
        <taxon>Peronosporomycetes</taxon>
        <taxon>Albuginales</taxon>
        <taxon>Albuginaceae</taxon>
        <taxon>Albugo</taxon>
    </lineage>
</organism>
<dbReference type="STRING" id="65357.A0A024GRU3"/>
<feature type="active site" description="Proton donor/acceptor" evidence="3">
    <location>
        <position position="248"/>
    </location>
</feature>
<comment type="similarity">
    <text evidence="1">Belongs to the thiolase-like superfamily. HMG-CoA synthase family.</text>
</comment>
<dbReference type="Gene3D" id="3.40.47.10">
    <property type="match status" value="3"/>
</dbReference>
<dbReference type="InterPro" id="IPR014030">
    <property type="entry name" value="Ketoacyl_synth_N"/>
</dbReference>
<evidence type="ECO:0000256" key="2">
    <source>
        <dbReference type="ARBA" id="ARBA00022679"/>
    </source>
</evidence>
<dbReference type="Pfam" id="PF00109">
    <property type="entry name" value="ketoacyl-synt"/>
    <property type="match status" value="1"/>
</dbReference>
<dbReference type="AlphaFoldDB" id="A0A024GRU3"/>
<dbReference type="InterPro" id="IPR016039">
    <property type="entry name" value="Thiolase-like"/>
</dbReference>
<protein>
    <recommendedName>
        <fullName evidence="5">Ketosynthase family 3 (KS3) domain-containing protein</fullName>
    </recommendedName>
</protein>
<dbReference type="NCBIfam" id="TIGR01833">
    <property type="entry name" value="HMG-CoA-S_euk"/>
    <property type="match status" value="1"/>
</dbReference>
<feature type="binding site" evidence="4">
    <location>
        <position position="257"/>
    </location>
    <ligand>
        <name>CoA</name>
        <dbReference type="ChEBI" id="CHEBI:57287"/>
    </ligand>
</feature>
<dbReference type="SUPFAM" id="SSF53901">
    <property type="entry name" value="Thiolase-like"/>
    <property type="match status" value="4"/>
</dbReference>
<name>A0A024GRU3_9STRA</name>
<dbReference type="InterPro" id="IPR013528">
    <property type="entry name" value="HMG_CoA_synth_N"/>
</dbReference>
<reference evidence="6 7" key="1">
    <citation type="submission" date="2012-05" db="EMBL/GenBank/DDBJ databases">
        <title>Recombination and specialization in a pathogen metapopulation.</title>
        <authorList>
            <person name="Gardiner A."/>
            <person name="Kemen E."/>
            <person name="Schultz-Larsen T."/>
            <person name="MacLean D."/>
            <person name="Van Oosterhout C."/>
            <person name="Jones J.D.G."/>
        </authorList>
    </citation>
    <scope>NUCLEOTIDE SEQUENCE [LARGE SCALE GENOMIC DNA]</scope>
    <source>
        <strain evidence="6 7">Ac Nc2</strain>
    </source>
</reference>
<dbReference type="CDD" id="cd00827">
    <property type="entry name" value="init_cond_enzymes"/>
    <property type="match status" value="1"/>
</dbReference>
<evidence type="ECO:0000259" key="5">
    <source>
        <dbReference type="PROSITE" id="PS52004"/>
    </source>
</evidence>
<dbReference type="InterPro" id="IPR010122">
    <property type="entry name" value="HMG_CoA_synthase_euk"/>
</dbReference>
<dbReference type="Pfam" id="PF08540">
    <property type="entry name" value="HMG_CoA_synt_C"/>
    <property type="match status" value="1"/>
</dbReference>
<gene>
    <name evidence="6" type="ORF">BN9_103390</name>
</gene>
<dbReference type="EMBL" id="CAIX01000271">
    <property type="protein sequence ID" value="CCI49085.1"/>
    <property type="molecule type" value="Genomic_DNA"/>
</dbReference>
<dbReference type="Pfam" id="PF01154">
    <property type="entry name" value="HMG_CoA_synt_N"/>
    <property type="match status" value="1"/>
</dbReference>
<proteinExistence type="inferred from homology"/>
<accession>A0A024GRU3</accession>
<dbReference type="InParanoid" id="A0A024GRU3"/>
<dbReference type="PROSITE" id="PS52004">
    <property type="entry name" value="KS3_2"/>
    <property type="match status" value="1"/>
</dbReference>
<dbReference type="GO" id="GO:0004421">
    <property type="term" value="F:hydroxymethylglutaryl-CoA synthase activity"/>
    <property type="evidence" value="ECO:0007669"/>
    <property type="project" value="InterPro"/>
</dbReference>
<dbReference type="InterPro" id="IPR013746">
    <property type="entry name" value="HMG_CoA_synt_C_dom"/>
</dbReference>
<dbReference type="GO" id="GO:0006084">
    <property type="term" value="P:acetyl-CoA metabolic process"/>
    <property type="evidence" value="ECO:0007669"/>
    <property type="project" value="InterPro"/>
</dbReference>
<evidence type="ECO:0000256" key="4">
    <source>
        <dbReference type="PIRSR" id="PIRSR610122-2"/>
    </source>
</evidence>
<dbReference type="Proteomes" id="UP000053237">
    <property type="component" value="Unassembled WGS sequence"/>
</dbReference>
<dbReference type="InterPro" id="IPR020841">
    <property type="entry name" value="PKS_Beta-ketoAc_synthase_dom"/>
</dbReference>
<comment type="caution">
    <text evidence="6">The sequence shown here is derived from an EMBL/GenBank/DDBJ whole genome shotgun (WGS) entry which is preliminary data.</text>
</comment>
<dbReference type="OrthoDB" id="1269963at2759"/>
<feature type="binding site" evidence="4">
    <location>
        <position position="253"/>
    </location>
    <ligand>
        <name>CoA</name>
        <dbReference type="ChEBI" id="CHEBI:57287"/>
    </ligand>
</feature>
<sequence length="945" mass="104053">MASQTRPENVGILAMEIYFPNTYVTQSELEDFDRVPKGKYTNGLGQQSIAFTGDREDVNSIALTCVQSLLTKYAINVKEVGRLEVGTETLVDKSKSTKTVLMRLFASEETAEMEGVSTLNACYGGTAAFFNAVDWIESSAWDGRFALVVMPEIAVYDKGAARPTSGCGAIAILLGPNAPIVLDSTTRTTFSGDIYDFYKPDPSTEYPVVNGSTSQTAYLRALDLCYQRFASKQSESCVISDFRNVVFHSPYNKLVQKAFARLCYLDYRRQAHIQMDHPLARWKESPLNTTYEDRELDLNARQVAQEWYAHMVAPSCTTSQRIGNTYTASLYINLATLVASSWQSWNENSSDKTILMYSYGSGFVASMFQLQIASDRNGNRFSLERIAISLDLEARLQSRVQKTPIEFQRYLELRIRSFGQKECSPIQPIDDLRDGTFYLNCIDTSHQRMYAQKGEAIVSPPAKQHQPSSTSRSHKFALQSPVFVTGMGIQLPGSSDVSSPKEAFQALLRGTNRIERLRESAIDTMLDKNISVLKKTSTGRKMEPVTQRHESIQVAARISTSPGVDLAGTYGLDPVIVETMDLATTIAIAAGLDALHAAMLVAGHESNDAHRWKLDDSIRDSVGVVYACSYPTMQATIEQVTRYHASKETYRYDRKFLFRVLVLANAQLAQIIGARGPNTQINAACAGTTMAISLAQDWLRLGYCTRVLVISSDVASSDAMLPWIGTGFRAIGAASTASTVEEAALPFDARRNGMVLGAGAVGLVLGIESLPQTLSTRSVRLVASQISNSAFHGASLDTDHITKELKRFLHDAEREFGITRQEFAKNGVYYSHETFTNASSTTSCAYIEINALENALGDPKLLEELMITNTKGFLGHAMSVSFEDIAAVQGLKEQIVCPVVNFQLRDANISSVPLKLSKGGHYNHRYALRFAAGFGSQIAFTLYAA</sequence>
<dbReference type="PANTHER" id="PTHR43323">
    <property type="entry name" value="3-HYDROXY-3-METHYLGLUTARYL COENZYME A SYNTHASE"/>
    <property type="match status" value="1"/>
</dbReference>
<feature type="binding site" evidence="4">
    <location>
        <position position="214"/>
    </location>
    <ligand>
        <name>CoA</name>
        <dbReference type="ChEBI" id="CHEBI:57287"/>
    </ligand>
</feature>
<dbReference type="FunFam" id="3.40.47.10:FF:000008">
    <property type="entry name" value="3-hydroxy-3-methylglutaryl coenzyme A synthase"/>
    <property type="match status" value="1"/>
</dbReference>
<dbReference type="PANTHER" id="PTHR43323:SF2">
    <property type="entry name" value="HYDROXYMETHYLGLUTARYL-COA SYNTHASE"/>
    <property type="match status" value="1"/>
</dbReference>
<evidence type="ECO:0000256" key="1">
    <source>
        <dbReference type="ARBA" id="ARBA00007061"/>
    </source>
</evidence>
<evidence type="ECO:0000313" key="7">
    <source>
        <dbReference type="Proteomes" id="UP000053237"/>
    </source>
</evidence>
<dbReference type="GO" id="GO:0010142">
    <property type="term" value="P:farnesyl diphosphate biosynthetic process, mevalonate pathway"/>
    <property type="evidence" value="ECO:0007669"/>
    <property type="project" value="InterPro"/>
</dbReference>
<feature type="active site" description="Proton donor/acceptor" evidence="3">
    <location>
        <position position="88"/>
    </location>
</feature>
<keyword evidence="7" id="KW-1185">Reference proteome</keyword>
<keyword evidence="2" id="KW-0808">Transferase</keyword>
<feature type="active site" description="Acyl-thioester intermediate" evidence="3">
    <location>
        <position position="122"/>
    </location>
</feature>